<dbReference type="PROSITE" id="PS51257">
    <property type="entry name" value="PROKAR_LIPOPROTEIN"/>
    <property type="match status" value="1"/>
</dbReference>
<feature type="compositionally biased region" description="Gly residues" evidence="1">
    <location>
        <begin position="481"/>
        <end position="490"/>
    </location>
</feature>
<dbReference type="Proteomes" id="UP000266172">
    <property type="component" value="Unassembled WGS sequence"/>
</dbReference>
<protein>
    <submittedName>
        <fullName evidence="4">DUF5011 domain-containing protein</fullName>
    </submittedName>
</protein>
<dbReference type="AlphaFoldDB" id="A0A395VEV7"/>
<organism evidence="4 5">
    <name type="scientific">Roseburia hominis</name>
    <dbReference type="NCBI Taxonomy" id="301301"/>
    <lineage>
        <taxon>Bacteria</taxon>
        <taxon>Bacillati</taxon>
        <taxon>Bacillota</taxon>
        <taxon>Clostridia</taxon>
        <taxon>Lachnospirales</taxon>
        <taxon>Lachnospiraceae</taxon>
        <taxon>Roseburia</taxon>
    </lineage>
</organism>
<evidence type="ECO:0000256" key="2">
    <source>
        <dbReference type="SAM" id="SignalP"/>
    </source>
</evidence>
<proteinExistence type="predicted"/>
<comment type="caution">
    <text evidence="4">The sequence shown here is derived from an EMBL/GenBank/DDBJ whole genome shotgun (WGS) entry which is preliminary data.</text>
</comment>
<dbReference type="Pfam" id="PF16403">
    <property type="entry name" value="Bact_surface_Ig-like"/>
    <property type="match status" value="1"/>
</dbReference>
<accession>A0A395VEV7</accession>
<dbReference type="RefSeq" id="WP_118096512.1">
    <property type="nucleotide sequence ID" value="NZ_QRVL01000001.1"/>
</dbReference>
<evidence type="ECO:0000313" key="5">
    <source>
        <dbReference type="Proteomes" id="UP000266172"/>
    </source>
</evidence>
<keyword evidence="2" id="KW-0732">Signal</keyword>
<feature type="domain" description="Pesticidal crystal protein Cry22Aa Ig-like" evidence="3">
    <location>
        <begin position="237"/>
        <end position="310"/>
    </location>
</feature>
<evidence type="ECO:0000259" key="3">
    <source>
        <dbReference type="Pfam" id="PF16403"/>
    </source>
</evidence>
<name>A0A395VEV7_9FIRM</name>
<reference evidence="4 5" key="1">
    <citation type="submission" date="2018-08" db="EMBL/GenBank/DDBJ databases">
        <title>A genome reference for cultivated species of the human gut microbiota.</title>
        <authorList>
            <person name="Zou Y."/>
            <person name="Xue W."/>
            <person name="Luo G."/>
        </authorList>
    </citation>
    <scope>NUCLEOTIDE SEQUENCE [LARGE SCALE GENOMIC DNA]</scope>
    <source>
        <strain evidence="4 5">AF22-12AC</strain>
    </source>
</reference>
<feature type="chain" id="PRO_5039495998" evidence="2">
    <location>
        <begin position="22"/>
        <end position="496"/>
    </location>
</feature>
<dbReference type="EMBL" id="QRVL01000001">
    <property type="protein sequence ID" value="RGS42205.1"/>
    <property type="molecule type" value="Genomic_DNA"/>
</dbReference>
<dbReference type="Gene3D" id="2.60.40.10">
    <property type="entry name" value="Immunoglobulins"/>
    <property type="match status" value="1"/>
</dbReference>
<feature type="compositionally biased region" description="Low complexity" evidence="1">
    <location>
        <begin position="322"/>
        <end position="460"/>
    </location>
</feature>
<feature type="signal peptide" evidence="2">
    <location>
        <begin position="1"/>
        <end position="21"/>
    </location>
</feature>
<feature type="region of interest" description="Disordered" evidence="1">
    <location>
        <begin position="309"/>
        <end position="496"/>
    </location>
</feature>
<evidence type="ECO:0000256" key="1">
    <source>
        <dbReference type="SAM" id="MobiDB-lite"/>
    </source>
</evidence>
<gene>
    <name evidence="4" type="ORF">DWX93_02405</name>
</gene>
<dbReference type="InterPro" id="IPR013783">
    <property type="entry name" value="Ig-like_fold"/>
</dbReference>
<dbReference type="InterPro" id="IPR032179">
    <property type="entry name" value="Cry22Aa_Ig-like"/>
</dbReference>
<sequence>MKKKSVVALLTATMVIGMTGAGCGDKQLALATDKVSVELGSELNTDVAAYISDADIAAETTIDFGAVDVSKLGSYMAVVTYKDQTASIEVDVVDTTAPEAEVVDQVTVGVDEPLYVEDVLTSVTELTGNVTATFDDLTDESTEATEEVETTEGVEATEDVETTEDMEVTEDKEVTEEVEVTEASEDLGTFVLNDVTITNDVMVFDTVGEYSVRLTLADESGNSKQVEVPVLVGTEPTFLGIEDLTVTTGAEDVDYLSGVTATDSNGNDLTDKIACDDSKVDLSLAGEYEITYTVTDENGFTAKQTAKVTVADGKTSKKDTKSATTKSETTKTENGSTNSSATNTGSSNTGNSNSGTSGSSNSGNSNSGTSGSSNSGNSNSGTSGSSNSGNSNSGTSGSSNSGNSNSGTSGSSNSGSNNTGSSESGSTTPSGDSGSTDNGSSTPSADTGSNNGGNSSSDGTMSEPDSGFGTGELDPSLGDNSGTGGNGGGNSTITFN</sequence>
<evidence type="ECO:0000313" key="4">
    <source>
        <dbReference type="EMBL" id="RGS42205.1"/>
    </source>
</evidence>